<accession>A0ABT0ULT0</accession>
<reference evidence="2" key="1">
    <citation type="submission" date="2022-06" db="EMBL/GenBank/DDBJ databases">
        <title>Genome public.</title>
        <authorList>
            <person name="Sun Q."/>
        </authorList>
    </citation>
    <scope>NUCLEOTIDE SEQUENCE</scope>
    <source>
        <strain evidence="2">CWNU-1</strain>
    </source>
</reference>
<evidence type="ECO:0000313" key="3">
    <source>
        <dbReference type="Proteomes" id="UP001431429"/>
    </source>
</evidence>
<gene>
    <name evidence="2" type="ORF">NBG84_14970</name>
</gene>
<name>A0ABT0ULT0_9ACTN</name>
<keyword evidence="3" id="KW-1185">Reference proteome</keyword>
<evidence type="ECO:0000256" key="1">
    <source>
        <dbReference type="SAM" id="MobiDB-lite"/>
    </source>
</evidence>
<comment type="caution">
    <text evidence="2">The sequence shown here is derived from an EMBL/GenBank/DDBJ whole genome shotgun (WGS) entry which is preliminary data.</text>
</comment>
<dbReference type="RefSeq" id="WP_250919919.1">
    <property type="nucleotide sequence ID" value="NZ_JAMQAW010000011.1"/>
</dbReference>
<dbReference type="Proteomes" id="UP001431429">
    <property type="component" value="Unassembled WGS sequence"/>
</dbReference>
<organism evidence="2 3">
    <name type="scientific">Streptomyces albipurpureus</name>
    <dbReference type="NCBI Taxonomy" id="2897419"/>
    <lineage>
        <taxon>Bacteria</taxon>
        <taxon>Bacillati</taxon>
        <taxon>Actinomycetota</taxon>
        <taxon>Actinomycetes</taxon>
        <taxon>Kitasatosporales</taxon>
        <taxon>Streptomycetaceae</taxon>
        <taxon>Streptomyces</taxon>
    </lineage>
</organism>
<dbReference type="EMBL" id="JAMQAW010000011">
    <property type="protein sequence ID" value="MCM2389577.1"/>
    <property type="molecule type" value="Genomic_DNA"/>
</dbReference>
<proteinExistence type="predicted"/>
<protein>
    <submittedName>
        <fullName evidence="2">Uncharacterized protein</fullName>
    </submittedName>
</protein>
<evidence type="ECO:0000313" key="2">
    <source>
        <dbReference type="EMBL" id="MCM2389577.1"/>
    </source>
</evidence>
<sequence>MQRSFADLGRSHVRTRTDPYGPVRTRTDPYGPVRTRPLSAGAVHRERPQLSGGVRNSPVAADRPAVLVDPRTGGESIVYGGSLTCRQGDR</sequence>
<feature type="region of interest" description="Disordered" evidence="1">
    <location>
        <begin position="1"/>
        <end position="90"/>
    </location>
</feature>